<dbReference type="NCBIfam" id="TIGR00132">
    <property type="entry name" value="gatA"/>
    <property type="match status" value="1"/>
</dbReference>
<dbReference type="PROSITE" id="PS00571">
    <property type="entry name" value="AMIDASES"/>
    <property type="match status" value="1"/>
</dbReference>
<keyword evidence="10" id="KW-1185">Reference proteome</keyword>
<keyword evidence="5 7" id="KW-0648">Protein biosynthesis</keyword>
<sequence length="478" mass="51583">MLYRLDASQVANGVKNREFSAEEYIHQILERIEVVEPKVNALVTVNSKGAVEQARALDKKIRDGEAAGPLAGVAVSIKDNISTKGIRTTCASKMLDGYVPPYDATVVKRLQDAGAIVIGKANLDEFAMGSTTEFSRNGPTRNPWDISRVPGGSSGGSAASVAALECAISLGSDTGGSVRCPASFCSVVGLKPTYGLVSRYGLISYANSLEQVGPVGRTVADVAATLAAMAGQDDNDHTTAPGKPSYLVSKMPLRVGLVKEFVEDADPKVSKIVYSAYDTLEKEGCRCAEASMPSVQYALASYYTIAMAEASSNLARYDNVRYGFDMSPDGYEWNSYFAKSRSNFGEEVKRRIITGSYVLSSGYYGKYYLKAQQVRSLLRRELKSLFTQFDVLIGPTMPILPFPIGEKVDDPLKMYLVDVDTVVANLAGIPAISVPAGFSNNNLPIGLQFMADEFSEQTMFDAAYTFESVAKVQRSPDL</sequence>
<keyword evidence="3 7" id="KW-0547">Nucleotide-binding</keyword>
<evidence type="ECO:0000256" key="1">
    <source>
        <dbReference type="ARBA" id="ARBA00008069"/>
    </source>
</evidence>
<dbReference type="EMBL" id="CP007174">
    <property type="protein sequence ID" value="AIF84858.1"/>
    <property type="molecule type" value="Genomic_DNA"/>
</dbReference>
<dbReference type="OrthoDB" id="7931at2157"/>
<evidence type="ECO:0000256" key="7">
    <source>
        <dbReference type="HAMAP-Rule" id="MF_00120"/>
    </source>
</evidence>
<keyword evidence="2 7" id="KW-0436">Ligase</keyword>
<evidence type="ECO:0000256" key="4">
    <source>
        <dbReference type="ARBA" id="ARBA00022840"/>
    </source>
</evidence>
<dbReference type="RefSeq" id="WP_148701361.1">
    <property type="nucleotide sequence ID" value="NZ_CP007174.1"/>
</dbReference>
<dbReference type="InterPro" id="IPR004412">
    <property type="entry name" value="GatA"/>
</dbReference>
<dbReference type="eggNOG" id="arCOG01717">
    <property type="taxonomic scope" value="Archaea"/>
</dbReference>
<dbReference type="PANTHER" id="PTHR11895:SF7">
    <property type="entry name" value="GLUTAMYL-TRNA(GLN) AMIDOTRANSFERASE SUBUNIT A, MITOCHONDRIAL"/>
    <property type="match status" value="1"/>
</dbReference>
<evidence type="ECO:0000256" key="6">
    <source>
        <dbReference type="ARBA" id="ARBA00047407"/>
    </source>
</evidence>
<dbReference type="Gene3D" id="3.90.1300.10">
    <property type="entry name" value="Amidase signature (AS) domain"/>
    <property type="match status" value="1"/>
</dbReference>
<feature type="active site" description="Charge relay system" evidence="7">
    <location>
        <position position="78"/>
    </location>
</feature>
<dbReference type="AlphaFoldDB" id="A0A075MUP5"/>
<protein>
    <recommendedName>
        <fullName evidence="7">Glutamyl-tRNA(Gln) amidotransferase subunit A</fullName>
        <shortName evidence="7">Glu-ADT subunit A</shortName>
        <ecNumber evidence="7">6.3.5.7</ecNumber>
    </recommendedName>
</protein>
<dbReference type="GO" id="GO:0006412">
    <property type="term" value="P:translation"/>
    <property type="evidence" value="ECO:0007669"/>
    <property type="project" value="UniProtKB-UniRule"/>
</dbReference>
<evidence type="ECO:0000256" key="2">
    <source>
        <dbReference type="ARBA" id="ARBA00022598"/>
    </source>
</evidence>
<dbReference type="EC" id="6.3.5.7" evidence="7"/>
<comment type="function">
    <text evidence="7">Allows the formation of correctly charged Gln-tRNA(Gln) through the transamidation of misacylated Glu-tRNA(Gln) in organisms which lack glutaminyl-tRNA synthetase. The reaction takes place in the presence of glutamine and ATP through an activated gamma-phospho-Glu-tRNA(Gln).</text>
</comment>
<dbReference type="GO" id="GO:0016740">
    <property type="term" value="F:transferase activity"/>
    <property type="evidence" value="ECO:0007669"/>
    <property type="project" value="UniProtKB-KW"/>
</dbReference>
<dbReference type="STRING" id="1459636.NTE_02818"/>
<dbReference type="InterPro" id="IPR020556">
    <property type="entry name" value="Amidase_CS"/>
</dbReference>
<dbReference type="InterPro" id="IPR000120">
    <property type="entry name" value="Amidase"/>
</dbReference>
<comment type="similarity">
    <text evidence="1 7">Belongs to the amidase family. GatA subfamily.</text>
</comment>
<accession>A0A075MUP5</accession>
<evidence type="ECO:0000259" key="8">
    <source>
        <dbReference type="Pfam" id="PF01425"/>
    </source>
</evidence>
<keyword evidence="9" id="KW-0808">Transferase</keyword>
<feature type="domain" description="Amidase" evidence="8">
    <location>
        <begin position="24"/>
        <end position="459"/>
    </location>
</feature>
<dbReference type="Proteomes" id="UP000028194">
    <property type="component" value="Chromosome"/>
</dbReference>
<gene>
    <name evidence="7" type="primary">gatA</name>
    <name evidence="9" type="ORF">NTE_02818</name>
</gene>
<dbReference type="GO" id="GO:0050567">
    <property type="term" value="F:glutaminyl-tRNA synthase (glutamine-hydrolyzing) activity"/>
    <property type="evidence" value="ECO:0007669"/>
    <property type="project" value="UniProtKB-UniRule"/>
</dbReference>
<evidence type="ECO:0000313" key="10">
    <source>
        <dbReference type="Proteomes" id="UP000028194"/>
    </source>
</evidence>
<name>A0A075MUP5_9ARCH</name>
<dbReference type="HAMAP" id="MF_00120">
    <property type="entry name" value="GatA"/>
    <property type="match status" value="1"/>
</dbReference>
<feature type="active site" description="Charge relay system" evidence="7">
    <location>
        <position position="153"/>
    </location>
</feature>
<dbReference type="SUPFAM" id="SSF75304">
    <property type="entry name" value="Amidase signature (AS) enzymes"/>
    <property type="match status" value="1"/>
</dbReference>
<proteinExistence type="inferred from homology"/>
<comment type="catalytic activity">
    <reaction evidence="6 7">
        <text>L-glutamyl-tRNA(Gln) + L-glutamine + ATP + H2O = L-glutaminyl-tRNA(Gln) + L-glutamate + ADP + phosphate + H(+)</text>
        <dbReference type="Rhea" id="RHEA:17521"/>
        <dbReference type="Rhea" id="RHEA-COMP:9681"/>
        <dbReference type="Rhea" id="RHEA-COMP:9684"/>
        <dbReference type="ChEBI" id="CHEBI:15377"/>
        <dbReference type="ChEBI" id="CHEBI:15378"/>
        <dbReference type="ChEBI" id="CHEBI:29985"/>
        <dbReference type="ChEBI" id="CHEBI:30616"/>
        <dbReference type="ChEBI" id="CHEBI:43474"/>
        <dbReference type="ChEBI" id="CHEBI:58359"/>
        <dbReference type="ChEBI" id="CHEBI:78520"/>
        <dbReference type="ChEBI" id="CHEBI:78521"/>
        <dbReference type="ChEBI" id="CHEBI:456216"/>
        <dbReference type="EC" id="6.3.5.7"/>
    </reaction>
</comment>
<dbReference type="GO" id="GO:0030956">
    <property type="term" value="C:glutamyl-tRNA(Gln) amidotransferase complex"/>
    <property type="evidence" value="ECO:0007669"/>
    <property type="project" value="InterPro"/>
</dbReference>
<dbReference type="PANTHER" id="PTHR11895">
    <property type="entry name" value="TRANSAMIDASE"/>
    <property type="match status" value="1"/>
</dbReference>
<dbReference type="Pfam" id="PF01425">
    <property type="entry name" value="Amidase"/>
    <property type="match status" value="1"/>
</dbReference>
<keyword evidence="4 7" id="KW-0067">ATP-binding</keyword>
<comment type="subunit">
    <text evidence="7">Heterotrimer of A, B and C subunits.</text>
</comment>
<feature type="active site" description="Acyl-ester intermediate" evidence="7">
    <location>
        <position position="177"/>
    </location>
</feature>
<evidence type="ECO:0000256" key="3">
    <source>
        <dbReference type="ARBA" id="ARBA00022741"/>
    </source>
</evidence>
<reference evidence="9 10" key="1">
    <citation type="journal article" date="2014" name="PLoS ONE">
        <title>Genome Sequence of Candidatus Nitrososphaera evergladensis from Group I.1b Enriched from Everglades Soil Reveals Novel Genomic Features of the Ammonia-Oxidizing Archaea.</title>
        <authorList>
            <person name="Zhalnina K.V."/>
            <person name="Dias R."/>
            <person name="Leonard M.T."/>
            <person name="Dorr de Quadros P."/>
            <person name="Camargo F.A."/>
            <person name="Drew J.C."/>
            <person name="Farmerie W.G."/>
            <person name="Daroub S.H."/>
            <person name="Triplett E.W."/>
        </authorList>
    </citation>
    <scope>NUCLEOTIDE SEQUENCE [LARGE SCALE GENOMIC DNA]</scope>
    <source>
        <strain evidence="9 10">SR1</strain>
    </source>
</reference>
<dbReference type="GeneID" id="41598503"/>
<dbReference type="InterPro" id="IPR036928">
    <property type="entry name" value="AS_sf"/>
</dbReference>
<dbReference type="InterPro" id="IPR023631">
    <property type="entry name" value="Amidase_dom"/>
</dbReference>
<organism evidence="9 10">
    <name type="scientific">Candidatus Nitrososphaera evergladensis SR1</name>
    <dbReference type="NCBI Taxonomy" id="1459636"/>
    <lineage>
        <taxon>Archaea</taxon>
        <taxon>Nitrososphaerota</taxon>
        <taxon>Nitrososphaeria</taxon>
        <taxon>Nitrososphaerales</taxon>
        <taxon>Nitrososphaeraceae</taxon>
        <taxon>Nitrososphaera</taxon>
    </lineage>
</organism>
<evidence type="ECO:0000313" key="9">
    <source>
        <dbReference type="EMBL" id="AIF84858.1"/>
    </source>
</evidence>
<dbReference type="KEGG" id="nev:NTE_02818"/>
<evidence type="ECO:0000256" key="5">
    <source>
        <dbReference type="ARBA" id="ARBA00022917"/>
    </source>
</evidence>
<dbReference type="HOGENOM" id="CLU_009600_0_3_2"/>
<dbReference type="GO" id="GO:0005524">
    <property type="term" value="F:ATP binding"/>
    <property type="evidence" value="ECO:0007669"/>
    <property type="project" value="UniProtKB-KW"/>
</dbReference>